<evidence type="ECO:0000313" key="2">
    <source>
        <dbReference type="Proteomes" id="UP000269553"/>
    </source>
</evidence>
<dbReference type="Proteomes" id="UP000269553">
    <property type="component" value="Segment"/>
</dbReference>
<sequence length="95" mass="10580">MSIKITKEMAVSKSFPELYLEIQQGYEKVEVTYTVESIGSITNGQATINYSVGVAGEKSPAWRQWSFPYDGKSNPFEAAEEALREHLSDTQKAGE</sequence>
<name>A0A3G2YS23_9CAUD</name>
<dbReference type="EMBL" id="MH929319">
    <property type="protein sequence ID" value="AYP28297.1"/>
    <property type="molecule type" value="Genomic_DNA"/>
</dbReference>
<proteinExistence type="predicted"/>
<protein>
    <submittedName>
        <fullName evidence="1">Uncharacterized protein</fullName>
    </submittedName>
</protein>
<gene>
    <name evidence="1" type="ORF">3M_041</name>
</gene>
<reference evidence="1 2" key="1">
    <citation type="submission" date="2018-09" db="EMBL/GenBank/DDBJ databases">
        <authorList>
            <person name="Day A."/>
            <person name="Monson R.E."/>
            <person name="Salmond G.P.C."/>
        </authorList>
    </citation>
    <scope>NUCLEOTIDE SEQUENCE [LARGE SCALE GENOMIC DNA]</scope>
</reference>
<keyword evidence="2" id="KW-1185">Reference proteome</keyword>
<organism evidence="1 2">
    <name type="scientific">Serratia phage vB_SmaA_3M</name>
    <dbReference type="NCBI Taxonomy" id="2419930"/>
    <lineage>
        <taxon>Viruses</taxon>
        <taxon>Duplodnaviria</taxon>
        <taxon>Heunggongvirae</taxon>
        <taxon>Uroviricota</taxon>
        <taxon>Caudoviricetes</taxon>
        <taxon>Pantevenvirales</taxon>
        <taxon>Ackermannviridae</taxon>
        <taxon>Miltonvirus</taxon>
        <taxon>Miltonvirus 3M</taxon>
    </lineage>
</organism>
<evidence type="ECO:0000313" key="1">
    <source>
        <dbReference type="EMBL" id="AYP28297.1"/>
    </source>
</evidence>
<accession>A0A3G2YS23</accession>